<gene>
    <name evidence="2" type="ORF">METZ01_LOCUS494811</name>
</gene>
<proteinExistence type="predicted"/>
<keyword evidence="1" id="KW-0472">Membrane</keyword>
<keyword evidence="1" id="KW-1133">Transmembrane helix</keyword>
<dbReference type="EMBL" id="UINC01216006">
    <property type="protein sequence ID" value="SVE41957.1"/>
    <property type="molecule type" value="Genomic_DNA"/>
</dbReference>
<dbReference type="Gene3D" id="3.30.70.100">
    <property type="match status" value="1"/>
</dbReference>
<evidence type="ECO:0000256" key="1">
    <source>
        <dbReference type="SAM" id="Phobius"/>
    </source>
</evidence>
<dbReference type="GO" id="GO:0046872">
    <property type="term" value="F:metal ion binding"/>
    <property type="evidence" value="ECO:0007669"/>
    <property type="project" value="InterPro"/>
</dbReference>
<reference evidence="2" key="1">
    <citation type="submission" date="2018-05" db="EMBL/GenBank/DDBJ databases">
        <authorList>
            <person name="Lanie J.A."/>
            <person name="Ng W.-L."/>
            <person name="Kazmierczak K.M."/>
            <person name="Andrzejewski T.M."/>
            <person name="Davidsen T.M."/>
            <person name="Wayne K.J."/>
            <person name="Tettelin H."/>
            <person name="Glass J.I."/>
            <person name="Rusch D."/>
            <person name="Podicherti R."/>
            <person name="Tsui H.-C.T."/>
            <person name="Winkler M.E."/>
        </authorList>
    </citation>
    <scope>NUCLEOTIDE SEQUENCE</scope>
</reference>
<dbReference type="SUPFAM" id="SSF55008">
    <property type="entry name" value="HMA, heavy metal-associated domain"/>
    <property type="match status" value="1"/>
</dbReference>
<organism evidence="2">
    <name type="scientific">marine metagenome</name>
    <dbReference type="NCBI Taxonomy" id="408172"/>
    <lineage>
        <taxon>unclassified sequences</taxon>
        <taxon>metagenomes</taxon>
        <taxon>ecological metagenomes</taxon>
    </lineage>
</organism>
<evidence type="ECO:0000313" key="2">
    <source>
        <dbReference type="EMBL" id="SVE41957.1"/>
    </source>
</evidence>
<accession>A0A383DBT9</accession>
<keyword evidence="1" id="KW-0812">Transmembrane</keyword>
<dbReference type="InterPro" id="IPR036163">
    <property type="entry name" value="HMA_dom_sf"/>
</dbReference>
<sequence length="118" mass="13988">MFYERFLKLCVGIIYKMKQFLLLIIISILFAVFTVPKNNSLEFTQLVVTIPELTNAGLQKNLEMDLNNIKGVKLCETSLMTKTLMLNYDPRKVKKNEIDYVFKKWECKPDQYSYQKIY</sequence>
<feature type="transmembrane region" description="Helical" evidence="1">
    <location>
        <begin position="20"/>
        <end position="36"/>
    </location>
</feature>
<name>A0A383DBT9_9ZZZZ</name>
<dbReference type="AlphaFoldDB" id="A0A383DBT9"/>
<protein>
    <recommendedName>
        <fullName evidence="3">HMA domain-containing protein</fullName>
    </recommendedName>
</protein>
<evidence type="ECO:0008006" key="3">
    <source>
        <dbReference type="Google" id="ProtNLM"/>
    </source>
</evidence>